<evidence type="ECO:0000256" key="3">
    <source>
        <dbReference type="ARBA" id="ARBA00023932"/>
    </source>
</evidence>
<protein>
    <submittedName>
        <fullName evidence="4">IV structural protein P26</fullName>
    </submittedName>
</protein>
<evidence type="ECO:0000256" key="1">
    <source>
        <dbReference type="ARBA" id="ARBA00022722"/>
    </source>
</evidence>
<dbReference type="GO" id="GO:0004518">
    <property type="term" value="F:nuclease activity"/>
    <property type="evidence" value="ECO:0007669"/>
    <property type="project" value="UniProtKB-KW"/>
</dbReference>
<organism evidence="4">
    <name type="scientific">Glypta fumiferanae</name>
    <dbReference type="NCBI Taxonomy" id="389681"/>
    <lineage>
        <taxon>Eukaryota</taxon>
        <taxon>Metazoa</taxon>
        <taxon>Ecdysozoa</taxon>
        <taxon>Arthropoda</taxon>
        <taxon>Hexapoda</taxon>
        <taxon>Insecta</taxon>
        <taxon>Pterygota</taxon>
        <taxon>Neoptera</taxon>
        <taxon>Endopterygota</taxon>
        <taxon>Hymenoptera</taxon>
        <taxon>Apocrita</taxon>
        <taxon>Ichneumonoidea</taxon>
        <taxon>Ichneumonidae</taxon>
        <taxon>Banchinae</taxon>
        <taxon>Glypta</taxon>
    </lineage>
</organism>
<dbReference type="InterPro" id="IPR006853">
    <property type="entry name" value="Poxin_vir"/>
</dbReference>
<name>A0A0F6T1B6_9HYME</name>
<dbReference type="GO" id="GO:0016787">
    <property type="term" value="F:hydrolase activity"/>
    <property type="evidence" value="ECO:0007669"/>
    <property type="project" value="UniProtKB-KW"/>
</dbReference>
<dbReference type="AlphaFoldDB" id="A0A0F6T1B6"/>
<sequence>MAEGFEFAGVQFTFNNGNKTAKVFRHRDLPVDVHILPANTNEITRAARAHLRPETSLHQFPAVATSYIFPAVVAGENIKVIRNDGTALQAALTTTRVLFHAYGRRLIWSQLLAFVVETRDEADSIYQGSPIFRASDNAFVSVITHREQMFLETSSGEKIFSGYVFPVTGLKPKNFVSGETEIYPGGSFVVRKIEDGMSVYGMQMLPYAEIKAFAQSIQFVPSCNLPRNTAVYHNRFETNVRPRRRQTRNFQVPRVLSAVKNLLTCPRF</sequence>
<reference evidence="4" key="1">
    <citation type="journal article" date="2015" name="J. Virol.">
        <title>Genomic and Proteomic Analyses Indicate that Banchine and Campoplegine Polydnaviruses Have Similar, if Not Identical, Viral Ancestors.</title>
        <authorList>
            <person name="Beliveau C."/>
            <person name="Cohen A."/>
            <person name="Stewart D."/>
            <person name="Periquet G."/>
            <person name="Djoumad A."/>
            <person name="Kuhn L."/>
            <person name="Stoltz D."/>
            <person name="Volkoff A.-N."/>
            <person name="Herniou E."/>
            <person name="Drezen J.-M."/>
            <person name="Cusson M."/>
        </authorList>
    </citation>
    <scope>NUCLEOTIDE SEQUENCE</scope>
</reference>
<evidence type="ECO:0000313" key="4">
    <source>
        <dbReference type="EMBL" id="AKD28029.1"/>
    </source>
</evidence>
<keyword evidence="1" id="KW-0540">Nuclease</keyword>
<comment type="catalytic activity">
    <reaction evidence="3">
        <text>2',3'-cGAMP + H2O = Gp(2'-5')Ap(3') + H(+)</text>
        <dbReference type="Rhea" id="RHEA:59472"/>
        <dbReference type="ChEBI" id="CHEBI:15377"/>
        <dbReference type="ChEBI" id="CHEBI:15378"/>
        <dbReference type="ChEBI" id="CHEBI:143093"/>
        <dbReference type="ChEBI" id="CHEBI:143098"/>
    </reaction>
    <physiologicalReaction direction="left-to-right" evidence="3">
        <dbReference type="Rhea" id="RHEA:59473"/>
    </physiologicalReaction>
</comment>
<gene>
    <name evidence="4" type="primary">P26L</name>
</gene>
<accession>A0A0F6T1B6</accession>
<dbReference type="EMBL" id="KP706796">
    <property type="protein sequence ID" value="AKD28029.1"/>
    <property type="molecule type" value="Genomic_DNA"/>
</dbReference>
<dbReference type="EMBL" id="KP706795">
    <property type="protein sequence ID" value="AKD28026.1"/>
    <property type="molecule type" value="Genomic_DNA"/>
</dbReference>
<evidence type="ECO:0000256" key="2">
    <source>
        <dbReference type="ARBA" id="ARBA00022801"/>
    </source>
</evidence>
<proteinExistence type="predicted"/>
<keyword evidence="2" id="KW-0378">Hydrolase</keyword>
<dbReference type="Pfam" id="PF04766">
    <property type="entry name" value="Baculo_p26"/>
    <property type="match status" value="1"/>
</dbReference>